<dbReference type="EMBL" id="FZNZ01000030">
    <property type="protein sequence ID" value="SNS03073.1"/>
    <property type="molecule type" value="Genomic_DNA"/>
</dbReference>
<accession>A0AA94LLE5</accession>
<reference evidence="1 2" key="1">
    <citation type="submission" date="2017-06" db="EMBL/GenBank/DDBJ databases">
        <authorList>
            <person name="Varghese N."/>
            <person name="Submissions S."/>
        </authorList>
    </citation>
    <scope>NUCLEOTIDE SEQUENCE [LARGE SCALE GENOMIC DNA]</scope>
    <source>
        <strain evidence="1 2">DSM 26989</strain>
    </source>
</reference>
<sequence>MCKRYSFLSVGVFCMIFKGLPSQSCLAVMGNEANEEKWL</sequence>
<organism evidence="1 2">
    <name type="scientific">Prevotella jejuni</name>
    <dbReference type="NCBI Taxonomy" id="1177574"/>
    <lineage>
        <taxon>Bacteria</taxon>
        <taxon>Pseudomonadati</taxon>
        <taxon>Bacteroidota</taxon>
        <taxon>Bacteroidia</taxon>
        <taxon>Bacteroidales</taxon>
        <taxon>Prevotellaceae</taxon>
        <taxon>Prevotella</taxon>
    </lineage>
</organism>
<gene>
    <name evidence="1" type="ORF">SAMN06265364_13021</name>
</gene>
<evidence type="ECO:0000313" key="2">
    <source>
        <dbReference type="Proteomes" id="UP000198427"/>
    </source>
</evidence>
<dbReference type="Proteomes" id="UP000198427">
    <property type="component" value="Unassembled WGS sequence"/>
</dbReference>
<protein>
    <submittedName>
        <fullName evidence="1">Uncharacterized protein</fullName>
    </submittedName>
</protein>
<comment type="caution">
    <text evidence="1">The sequence shown here is derived from an EMBL/GenBank/DDBJ whole genome shotgun (WGS) entry which is preliminary data.</text>
</comment>
<keyword evidence="2" id="KW-1185">Reference proteome</keyword>
<evidence type="ECO:0000313" key="1">
    <source>
        <dbReference type="EMBL" id="SNS03073.1"/>
    </source>
</evidence>
<proteinExistence type="predicted"/>
<name>A0AA94LLE5_9BACT</name>
<dbReference type="AlphaFoldDB" id="A0AA94LLE5"/>